<accession>A0A7R7MPF9</accession>
<reference evidence="1 2" key="1">
    <citation type="submission" date="2020-12" db="EMBL/GenBank/DDBJ databases">
        <title>Genome sequence of clinical Mycobacterium intracellulare strains.</title>
        <authorList>
            <person name="Tateishi Y."/>
            <person name="Matsumoto S."/>
            <person name="Fukushima Y."/>
            <person name="Nakajima C."/>
            <person name="Suzuki Y."/>
        </authorList>
    </citation>
    <scope>NUCLEOTIDE SEQUENCE [LARGE SCALE GENOMIC DNA]</scope>
    <source>
        <strain evidence="1 2">M018</strain>
    </source>
</reference>
<dbReference type="AlphaFoldDB" id="A0A7R7MPF9"/>
<proteinExistence type="predicted"/>
<evidence type="ECO:0000313" key="2">
    <source>
        <dbReference type="Proteomes" id="UP000595205"/>
    </source>
</evidence>
<organism evidence="1 2">
    <name type="scientific">Mycobacterium intracellulare</name>
    <dbReference type="NCBI Taxonomy" id="1767"/>
    <lineage>
        <taxon>Bacteria</taxon>
        <taxon>Bacillati</taxon>
        <taxon>Actinomycetota</taxon>
        <taxon>Actinomycetes</taxon>
        <taxon>Mycobacteriales</taxon>
        <taxon>Mycobacteriaceae</taxon>
        <taxon>Mycobacterium</taxon>
        <taxon>Mycobacterium avium complex (MAC)</taxon>
    </lineage>
</organism>
<sequence length="58" mass="5938">MGHTAENRDRVAAAVRAIVDAAPTLSAEAVERIGLIAGVGLALPVEADTLRIESARTA</sequence>
<gene>
    <name evidence="1" type="ORF">MINTM018_04160</name>
</gene>
<protein>
    <submittedName>
        <fullName evidence="1">Uncharacterized protein</fullName>
    </submittedName>
</protein>
<evidence type="ECO:0000313" key="1">
    <source>
        <dbReference type="EMBL" id="BCO97646.1"/>
    </source>
</evidence>
<dbReference type="Proteomes" id="UP000595205">
    <property type="component" value="Chromosome"/>
</dbReference>
<dbReference type="EMBL" id="AP024255">
    <property type="protein sequence ID" value="BCO97646.1"/>
    <property type="molecule type" value="Genomic_DNA"/>
</dbReference>
<name>A0A7R7MPF9_MYCIT</name>